<dbReference type="PANTHER" id="PTHR43279:SF1">
    <property type="entry name" value="CATECHOL-2,3-DIOXYGENASE"/>
    <property type="match status" value="1"/>
</dbReference>
<dbReference type="EMBL" id="JAUSSU010000003">
    <property type="protein sequence ID" value="MDQ0112351.1"/>
    <property type="molecule type" value="Genomic_DNA"/>
</dbReference>
<feature type="domain" description="VOC" evidence="2">
    <location>
        <begin position="11"/>
        <end position="135"/>
    </location>
</feature>
<organism evidence="3 4">
    <name type="scientific">Paenibacillus harenae</name>
    <dbReference type="NCBI Taxonomy" id="306543"/>
    <lineage>
        <taxon>Bacteria</taxon>
        <taxon>Bacillati</taxon>
        <taxon>Bacillota</taxon>
        <taxon>Bacilli</taxon>
        <taxon>Bacillales</taxon>
        <taxon>Paenibacillaceae</taxon>
        <taxon>Paenibacillus</taxon>
    </lineage>
</organism>
<dbReference type="Proteomes" id="UP001229346">
    <property type="component" value="Unassembled WGS sequence"/>
</dbReference>
<keyword evidence="1" id="KW-0479">Metal-binding</keyword>
<dbReference type="RefSeq" id="WP_307203130.1">
    <property type="nucleotide sequence ID" value="NZ_JAUSSU010000003.1"/>
</dbReference>
<dbReference type="PROSITE" id="PS00934">
    <property type="entry name" value="GLYOXALASE_I_1"/>
    <property type="match status" value="1"/>
</dbReference>
<gene>
    <name evidence="3" type="ORF">J2T15_001786</name>
</gene>
<proteinExistence type="predicted"/>
<reference evidence="3 4" key="1">
    <citation type="submission" date="2023-07" db="EMBL/GenBank/DDBJ databases">
        <title>Sorghum-associated microbial communities from plants grown in Nebraska, USA.</title>
        <authorList>
            <person name="Schachtman D."/>
        </authorList>
    </citation>
    <scope>NUCLEOTIDE SEQUENCE [LARGE SCALE GENOMIC DNA]</scope>
    <source>
        <strain evidence="3 4">CC482</strain>
    </source>
</reference>
<evidence type="ECO:0000259" key="2">
    <source>
        <dbReference type="PROSITE" id="PS51819"/>
    </source>
</evidence>
<dbReference type="InterPro" id="IPR004360">
    <property type="entry name" value="Glyas_Fos-R_dOase_dom"/>
</dbReference>
<accession>A0ABT9TYA9</accession>
<evidence type="ECO:0000313" key="4">
    <source>
        <dbReference type="Proteomes" id="UP001229346"/>
    </source>
</evidence>
<dbReference type="GO" id="GO:0018577">
    <property type="term" value="F:catechol 2,3-dioxygenase activity"/>
    <property type="evidence" value="ECO:0007669"/>
    <property type="project" value="UniProtKB-EC"/>
</dbReference>
<sequence length="295" mass="32466">MTTTQLDQAITLGEVKLRISNLERSIRFYEDIVGLKLLACSEDGQSAILGLASGDEAGAKTLLVLEEIPNAAVPRRRSHAGLYHFALLLPERKALSLVARHLSSAGIPIGQADHLVSEALYISDPDHHGIEIYADRPRQEWKRDANGDYVMANAPINWDSLLAASGGEYWGGLPQETVIGHVHLHVSDLGTSRTFYVDTFGFDIVGDYKETMQALFISAGGYHHHIGMNIWAGVGASLPPRDSVGLDYYTILFPDADARKQLLDHLRSHDIAVTEHGETAIVHDPTGTQIRLRYR</sequence>
<keyword evidence="3" id="KW-0560">Oxidoreductase</keyword>
<feature type="domain" description="VOC" evidence="2">
    <location>
        <begin position="178"/>
        <end position="295"/>
    </location>
</feature>
<dbReference type="PROSITE" id="PS51819">
    <property type="entry name" value="VOC"/>
    <property type="match status" value="2"/>
</dbReference>
<dbReference type="PANTHER" id="PTHR43279">
    <property type="entry name" value="CATECHOL-2,3-DIOXYGENASE"/>
    <property type="match status" value="1"/>
</dbReference>
<protein>
    <submittedName>
        <fullName evidence="3">Catechol 2,3-dioxygenase</fullName>
        <ecNumber evidence="3">1.13.11.2</ecNumber>
    </submittedName>
</protein>
<dbReference type="InterPro" id="IPR029068">
    <property type="entry name" value="Glyas_Bleomycin-R_OHBP_Dase"/>
</dbReference>
<dbReference type="InterPro" id="IPR018146">
    <property type="entry name" value="Glyoxalase_1_CS"/>
</dbReference>
<dbReference type="SUPFAM" id="SSF54593">
    <property type="entry name" value="Glyoxalase/Bleomycin resistance protein/Dihydroxybiphenyl dioxygenase"/>
    <property type="match status" value="2"/>
</dbReference>
<keyword evidence="4" id="KW-1185">Reference proteome</keyword>
<dbReference type="CDD" id="cd16359">
    <property type="entry name" value="VOC_BsCatE_like_C"/>
    <property type="match status" value="1"/>
</dbReference>
<evidence type="ECO:0000256" key="1">
    <source>
        <dbReference type="ARBA" id="ARBA00022723"/>
    </source>
</evidence>
<evidence type="ECO:0000313" key="3">
    <source>
        <dbReference type="EMBL" id="MDQ0112351.1"/>
    </source>
</evidence>
<dbReference type="Pfam" id="PF00903">
    <property type="entry name" value="Glyoxalase"/>
    <property type="match status" value="2"/>
</dbReference>
<dbReference type="Gene3D" id="3.10.180.10">
    <property type="entry name" value="2,3-Dihydroxybiphenyl 1,2-Dioxygenase, domain 1"/>
    <property type="match status" value="2"/>
</dbReference>
<comment type="caution">
    <text evidence="3">The sequence shown here is derived from an EMBL/GenBank/DDBJ whole genome shotgun (WGS) entry which is preliminary data.</text>
</comment>
<dbReference type="InterPro" id="IPR037523">
    <property type="entry name" value="VOC_core"/>
</dbReference>
<dbReference type="EC" id="1.13.11.2" evidence="3"/>
<name>A0ABT9TYA9_PAEHA</name>